<dbReference type="AlphaFoldDB" id="A0A401GRB4"/>
<dbReference type="EMBL" id="BFAD01000006">
    <property type="protein sequence ID" value="GBE84709.1"/>
    <property type="molecule type" value="Genomic_DNA"/>
</dbReference>
<name>A0A401GRB4_9APHY</name>
<dbReference type="GO" id="GO:0016616">
    <property type="term" value="F:oxidoreductase activity, acting on the CH-OH group of donors, NAD or NADP as acceptor"/>
    <property type="evidence" value="ECO:0007669"/>
    <property type="project" value="TreeGrafter"/>
</dbReference>
<accession>A0A401GRB4</accession>
<sequence length="267" mass="29074">MPEYSVPDLVTTLHHDTYPAIDPTTADLSGKVVLVTGASKGIGKAIAIAFAQAGVSGLVLLARSSTKAVEAECLAAQHPGEILKLLSLSVDVTDTAQVIDATKHVKETFGRFNVEVNNAGYLTPPKPMAESDPYDLWKCGGDKLIVNVASDLAHVMWRGFSAYQTTKFAQLRLTEAIMANYGAEGVLAFVLHPCAMLTDLNSILPADVQEFLTDTPELAAHFIVWLVRKRRDWLGGRYVSALWDVDKLEGKRQEIIEGNKLKTKLVL</sequence>
<dbReference type="GeneID" id="38781626"/>
<keyword evidence="4" id="KW-1185">Reference proteome</keyword>
<dbReference type="OrthoDB" id="1933717at2759"/>
<proteinExistence type="inferred from homology"/>
<dbReference type="InParanoid" id="A0A401GRB4"/>
<dbReference type="InterPro" id="IPR036291">
    <property type="entry name" value="NAD(P)-bd_dom_sf"/>
</dbReference>
<evidence type="ECO:0000313" key="4">
    <source>
        <dbReference type="Proteomes" id="UP000287166"/>
    </source>
</evidence>
<dbReference type="PANTHER" id="PTHR42760:SF37">
    <property type="entry name" value="CLAVALDEHYDE DEHYDROGENASE"/>
    <property type="match status" value="1"/>
</dbReference>
<organism evidence="3 4">
    <name type="scientific">Sparassis crispa</name>
    <dbReference type="NCBI Taxonomy" id="139825"/>
    <lineage>
        <taxon>Eukaryota</taxon>
        <taxon>Fungi</taxon>
        <taxon>Dikarya</taxon>
        <taxon>Basidiomycota</taxon>
        <taxon>Agaricomycotina</taxon>
        <taxon>Agaricomycetes</taxon>
        <taxon>Polyporales</taxon>
        <taxon>Sparassidaceae</taxon>
        <taxon>Sparassis</taxon>
    </lineage>
</organism>
<dbReference type="Proteomes" id="UP000287166">
    <property type="component" value="Unassembled WGS sequence"/>
</dbReference>
<reference evidence="3 4" key="1">
    <citation type="journal article" date="2018" name="Sci. Rep.">
        <title>Genome sequence of the cauliflower mushroom Sparassis crispa (Hanabiratake) and its association with beneficial usage.</title>
        <authorList>
            <person name="Kiyama R."/>
            <person name="Furutani Y."/>
            <person name="Kawaguchi K."/>
            <person name="Nakanishi T."/>
        </authorList>
    </citation>
    <scope>NUCLEOTIDE SEQUENCE [LARGE SCALE GENOMIC DNA]</scope>
</reference>
<dbReference type="PRINTS" id="PR00081">
    <property type="entry name" value="GDHRDH"/>
</dbReference>
<dbReference type="RefSeq" id="XP_027615622.1">
    <property type="nucleotide sequence ID" value="XM_027759821.1"/>
</dbReference>
<comment type="similarity">
    <text evidence="1">Belongs to the short-chain dehydrogenases/reductases (SDR) family.</text>
</comment>
<evidence type="ECO:0000313" key="3">
    <source>
        <dbReference type="EMBL" id="GBE84709.1"/>
    </source>
</evidence>
<dbReference type="PANTHER" id="PTHR42760">
    <property type="entry name" value="SHORT-CHAIN DEHYDROGENASES/REDUCTASES FAMILY MEMBER"/>
    <property type="match status" value="1"/>
</dbReference>
<gene>
    <name evidence="3" type="ORF">SCP_0606890</name>
</gene>
<dbReference type="Pfam" id="PF00106">
    <property type="entry name" value="adh_short"/>
    <property type="match status" value="2"/>
</dbReference>
<dbReference type="InterPro" id="IPR002347">
    <property type="entry name" value="SDR_fam"/>
</dbReference>
<keyword evidence="2" id="KW-0560">Oxidoreductase</keyword>
<dbReference type="CDD" id="cd05233">
    <property type="entry name" value="SDR_c"/>
    <property type="match status" value="1"/>
</dbReference>
<evidence type="ECO:0000256" key="2">
    <source>
        <dbReference type="ARBA" id="ARBA00023002"/>
    </source>
</evidence>
<evidence type="ECO:0000256" key="1">
    <source>
        <dbReference type="ARBA" id="ARBA00006484"/>
    </source>
</evidence>
<dbReference type="SUPFAM" id="SSF51735">
    <property type="entry name" value="NAD(P)-binding Rossmann-fold domains"/>
    <property type="match status" value="1"/>
</dbReference>
<dbReference type="STRING" id="139825.A0A401GRB4"/>
<protein>
    <submittedName>
        <fullName evidence="3">Short chain dehydrogenase citE</fullName>
    </submittedName>
</protein>
<comment type="caution">
    <text evidence="3">The sequence shown here is derived from an EMBL/GenBank/DDBJ whole genome shotgun (WGS) entry which is preliminary data.</text>
</comment>
<dbReference type="Gene3D" id="3.40.50.720">
    <property type="entry name" value="NAD(P)-binding Rossmann-like Domain"/>
    <property type="match status" value="2"/>
</dbReference>